<dbReference type="AlphaFoldDB" id="A0A9Q3PPF1"/>
<dbReference type="InterPro" id="IPR001584">
    <property type="entry name" value="Integrase_cat-core"/>
</dbReference>
<evidence type="ECO:0000256" key="1">
    <source>
        <dbReference type="ARBA" id="ARBA00022884"/>
    </source>
</evidence>
<dbReference type="GO" id="GO:0005634">
    <property type="term" value="C:nucleus"/>
    <property type="evidence" value="ECO:0007669"/>
    <property type="project" value="UniProtKB-ARBA"/>
</dbReference>
<feature type="domain" description="Integrase catalytic" evidence="2">
    <location>
        <begin position="1"/>
        <end position="161"/>
    </location>
</feature>
<dbReference type="PANTHER" id="PTHR37984">
    <property type="entry name" value="PROTEIN CBG26694"/>
    <property type="match status" value="1"/>
</dbReference>
<dbReference type="PANTHER" id="PTHR37984:SF5">
    <property type="entry name" value="PROTEIN NYNRIN-LIKE"/>
    <property type="match status" value="1"/>
</dbReference>
<dbReference type="GO" id="GO:0003723">
    <property type="term" value="F:RNA binding"/>
    <property type="evidence" value="ECO:0007669"/>
    <property type="project" value="UniProtKB-KW"/>
</dbReference>
<evidence type="ECO:0000313" key="4">
    <source>
        <dbReference type="Proteomes" id="UP000765509"/>
    </source>
</evidence>
<reference evidence="3" key="1">
    <citation type="submission" date="2021-03" db="EMBL/GenBank/DDBJ databases">
        <title>Draft genome sequence of rust myrtle Austropuccinia psidii MF-1, a brazilian biotype.</title>
        <authorList>
            <person name="Quecine M.C."/>
            <person name="Pachon D.M.R."/>
            <person name="Bonatelli M.L."/>
            <person name="Correr F.H."/>
            <person name="Franceschini L.M."/>
            <person name="Leite T.F."/>
            <person name="Margarido G.R.A."/>
            <person name="Almeida C.A."/>
            <person name="Ferrarezi J.A."/>
            <person name="Labate C.A."/>
        </authorList>
    </citation>
    <scope>NUCLEOTIDE SEQUENCE</scope>
    <source>
        <strain evidence="3">MF-1</strain>
    </source>
</reference>
<gene>
    <name evidence="3" type="ORF">O181_107771</name>
</gene>
<organism evidence="3 4">
    <name type="scientific">Austropuccinia psidii MF-1</name>
    <dbReference type="NCBI Taxonomy" id="1389203"/>
    <lineage>
        <taxon>Eukaryota</taxon>
        <taxon>Fungi</taxon>
        <taxon>Dikarya</taxon>
        <taxon>Basidiomycota</taxon>
        <taxon>Pucciniomycotina</taxon>
        <taxon>Pucciniomycetes</taxon>
        <taxon>Pucciniales</taxon>
        <taxon>Sphaerophragmiaceae</taxon>
        <taxon>Austropuccinia</taxon>
    </lineage>
</organism>
<proteinExistence type="predicted"/>
<dbReference type="SUPFAM" id="SSF53098">
    <property type="entry name" value="Ribonuclease H-like"/>
    <property type="match status" value="1"/>
</dbReference>
<comment type="caution">
    <text evidence="3">The sequence shown here is derived from an EMBL/GenBank/DDBJ whole genome shotgun (WGS) entry which is preliminary data.</text>
</comment>
<evidence type="ECO:0000313" key="3">
    <source>
        <dbReference type="EMBL" id="MBW0568056.1"/>
    </source>
</evidence>
<keyword evidence="1" id="KW-0694">RNA-binding</keyword>
<evidence type="ECO:0000259" key="2">
    <source>
        <dbReference type="PROSITE" id="PS50994"/>
    </source>
</evidence>
<dbReference type="InterPro" id="IPR050951">
    <property type="entry name" value="Retrovirus_Pol_polyprotein"/>
</dbReference>
<name>A0A9Q3PPF1_9BASI</name>
<dbReference type="EMBL" id="AVOT02081917">
    <property type="protein sequence ID" value="MBW0568056.1"/>
    <property type="molecule type" value="Genomic_DNA"/>
</dbReference>
<dbReference type="InterPro" id="IPR036397">
    <property type="entry name" value="RNaseH_sf"/>
</dbReference>
<dbReference type="PROSITE" id="PS50994">
    <property type="entry name" value="INTEGRASE"/>
    <property type="match status" value="1"/>
</dbReference>
<dbReference type="Proteomes" id="UP000765509">
    <property type="component" value="Unassembled WGS sequence"/>
</dbReference>
<accession>A0A9Q3PPF1</accession>
<dbReference type="Gene3D" id="3.30.420.10">
    <property type="entry name" value="Ribonuclease H-like superfamily/Ribonuclease H"/>
    <property type="match status" value="1"/>
</dbReference>
<dbReference type="InterPro" id="IPR012337">
    <property type="entry name" value="RNaseH-like_sf"/>
</dbReference>
<dbReference type="GO" id="GO:0015074">
    <property type="term" value="P:DNA integration"/>
    <property type="evidence" value="ECO:0007669"/>
    <property type="project" value="InterPro"/>
</dbReference>
<keyword evidence="4" id="KW-1185">Reference proteome</keyword>
<protein>
    <recommendedName>
        <fullName evidence="2">Integrase catalytic domain-containing protein</fullName>
    </recommendedName>
</protein>
<sequence>MDWVTVLPPGGDTSYNSCLVIVERFSKAPIFLPCHKDDTAMDTALLIWNRVVSWTGIFTNIISDRDFKFKSALWTSLHQLFGTKLSCSTAYHPQTDGLAERMIQTLEDMVRNICAYGLEFKDCDGFTHDWCTLLPELELVYNTSIHATTNQTPAILEKGWNRKLPQQSFRKDLVEIHPTAASFKGILDKGRKNAVRCMEDSFA</sequence>